<feature type="region of interest" description="Disordered" evidence="1">
    <location>
        <begin position="110"/>
        <end position="139"/>
    </location>
</feature>
<sequence length="139" mass="14457">MGGGEGAGPWGFPPGTPTTLFEPGLAAAGTRGAEECRGAWRRRSTARAGSRGVRREMGGCCRPPRSRGERTGARGTSGEPDRRSCRTAAPPLPLFLADWILVRVAAGGPDLVGRSRPPAGVSLRAFRSPGPRQERAGPG</sequence>
<dbReference type="EMBL" id="JANPWB010000005">
    <property type="protein sequence ID" value="KAJ1189311.1"/>
    <property type="molecule type" value="Genomic_DNA"/>
</dbReference>
<dbReference type="Proteomes" id="UP001066276">
    <property type="component" value="Chromosome 3_1"/>
</dbReference>
<evidence type="ECO:0000313" key="2">
    <source>
        <dbReference type="EMBL" id="KAJ1189311.1"/>
    </source>
</evidence>
<dbReference type="AlphaFoldDB" id="A0AAV7ULQ5"/>
<gene>
    <name evidence="2" type="ORF">NDU88_006059</name>
</gene>
<organism evidence="2 3">
    <name type="scientific">Pleurodeles waltl</name>
    <name type="common">Iberian ribbed newt</name>
    <dbReference type="NCBI Taxonomy" id="8319"/>
    <lineage>
        <taxon>Eukaryota</taxon>
        <taxon>Metazoa</taxon>
        <taxon>Chordata</taxon>
        <taxon>Craniata</taxon>
        <taxon>Vertebrata</taxon>
        <taxon>Euteleostomi</taxon>
        <taxon>Amphibia</taxon>
        <taxon>Batrachia</taxon>
        <taxon>Caudata</taxon>
        <taxon>Salamandroidea</taxon>
        <taxon>Salamandridae</taxon>
        <taxon>Pleurodelinae</taxon>
        <taxon>Pleurodeles</taxon>
    </lineage>
</organism>
<accession>A0AAV7ULQ5</accession>
<protein>
    <submittedName>
        <fullName evidence="2">Uncharacterized protein</fullName>
    </submittedName>
</protein>
<evidence type="ECO:0000256" key="1">
    <source>
        <dbReference type="SAM" id="MobiDB-lite"/>
    </source>
</evidence>
<evidence type="ECO:0000313" key="3">
    <source>
        <dbReference type="Proteomes" id="UP001066276"/>
    </source>
</evidence>
<feature type="region of interest" description="Disordered" evidence="1">
    <location>
        <begin position="1"/>
        <end position="86"/>
    </location>
</feature>
<name>A0AAV7ULQ5_PLEWA</name>
<comment type="caution">
    <text evidence="2">The sequence shown here is derived from an EMBL/GenBank/DDBJ whole genome shotgun (WGS) entry which is preliminary data.</text>
</comment>
<proteinExistence type="predicted"/>
<reference evidence="2" key="1">
    <citation type="journal article" date="2022" name="bioRxiv">
        <title>Sequencing and chromosome-scale assembly of the giantPleurodeles waltlgenome.</title>
        <authorList>
            <person name="Brown T."/>
            <person name="Elewa A."/>
            <person name="Iarovenko S."/>
            <person name="Subramanian E."/>
            <person name="Araus A.J."/>
            <person name="Petzold A."/>
            <person name="Susuki M."/>
            <person name="Suzuki K.-i.T."/>
            <person name="Hayashi T."/>
            <person name="Toyoda A."/>
            <person name="Oliveira C."/>
            <person name="Osipova E."/>
            <person name="Leigh N.D."/>
            <person name="Simon A."/>
            <person name="Yun M.H."/>
        </authorList>
    </citation>
    <scope>NUCLEOTIDE SEQUENCE</scope>
    <source>
        <strain evidence="2">20211129_DDA</strain>
        <tissue evidence="2">Liver</tissue>
    </source>
</reference>
<keyword evidence="3" id="KW-1185">Reference proteome</keyword>